<evidence type="ECO:0000259" key="2">
    <source>
        <dbReference type="PROSITE" id="PS50966"/>
    </source>
</evidence>
<keyword evidence="4" id="KW-1185">Reference proteome</keyword>
<dbReference type="AlphaFoldDB" id="A0A833SAX5"/>
<comment type="caution">
    <text evidence="3">The sequence shown here is derived from an EMBL/GenBank/DDBJ whole genome shotgun (WGS) entry which is preliminary data.</text>
</comment>
<dbReference type="GO" id="GO:0008270">
    <property type="term" value="F:zinc ion binding"/>
    <property type="evidence" value="ECO:0007669"/>
    <property type="project" value="UniProtKB-KW"/>
</dbReference>
<accession>A0A833SAX5</accession>
<reference evidence="3" key="1">
    <citation type="submission" date="2020-04" db="EMBL/GenBank/DDBJ databases">
        <title>Hybrid Assembly of Korean Phytophthora infestans isolates.</title>
        <authorList>
            <person name="Prokchorchik M."/>
            <person name="Lee Y."/>
            <person name="Seo J."/>
            <person name="Cho J.-H."/>
            <person name="Park Y.-E."/>
            <person name="Jang D.-C."/>
            <person name="Im J.-S."/>
            <person name="Choi J.-G."/>
            <person name="Park H.-J."/>
            <person name="Lee G.-B."/>
            <person name="Lee Y.-G."/>
            <person name="Hong S.-Y."/>
            <person name="Cho K."/>
            <person name="Sohn K.H."/>
        </authorList>
    </citation>
    <scope>NUCLEOTIDE SEQUENCE</scope>
    <source>
        <strain evidence="3">KR_1_A1</strain>
    </source>
</reference>
<keyword evidence="1" id="KW-0479">Metal-binding</keyword>
<evidence type="ECO:0000256" key="1">
    <source>
        <dbReference type="PROSITE-ProRule" id="PRU00325"/>
    </source>
</evidence>
<name>A0A833SAX5_PHYIN</name>
<dbReference type="InterPro" id="IPR007527">
    <property type="entry name" value="Znf_SWIM"/>
</dbReference>
<feature type="domain" description="SWIM-type" evidence="2">
    <location>
        <begin position="410"/>
        <end position="454"/>
    </location>
</feature>
<keyword evidence="1" id="KW-0862">Zinc</keyword>
<gene>
    <name evidence="3" type="ORF">GN244_ATG03028</name>
</gene>
<organism evidence="3 4">
    <name type="scientific">Phytophthora infestans</name>
    <name type="common">Potato late blight agent</name>
    <name type="synonym">Botrytis infestans</name>
    <dbReference type="NCBI Taxonomy" id="4787"/>
    <lineage>
        <taxon>Eukaryota</taxon>
        <taxon>Sar</taxon>
        <taxon>Stramenopiles</taxon>
        <taxon>Oomycota</taxon>
        <taxon>Peronosporomycetes</taxon>
        <taxon>Peronosporales</taxon>
        <taxon>Peronosporaceae</taxon>
        <taxon>Phytophthora</taxon>
    </lineage>
</organism>
<keyword evidence="1" id="KW-0863">Zinc-finger</keyword>
<dbReference type="EMBL" id="WSZM01000063">
    <property type="protein sequence ID" value="KAF4044622.1"/>
    <property type="molecule type" value="Genomic_DNA"/>
</dbReference>
<protein>
    <submittedName>
        <fullName evidence="3">SWIM zinc finger domain-containing protein</fullName>
    </submittedName>
</protein>
<dbReference type="Pfam" id="PF04434">
    <property type="entry name" value="SWIM"/>
    <property type="match status" value="1"/>
</dbReference>
<evidence type="ECO:0000313" key="3">
    <source>
        <dbReference type="EMBL" id="KAF4044622.1"/>
    </source>
</evidence>
<evidence type="ECO:0000313" key="4">
    <source>
        <dbReference type="Proteomes" id="UP000602510"/>
    </source>
</evidence>
<sequence>MLSFCHKEAQKSWILSSTHLRRRSLRTSASKTARSRSMLSKTTRFTTINELKLLDAEANTVVVCASTQACPFYVQLYLHNSRTDHTWYVSSSDLTHLPECTSTAKPTQRQLVESSSFLKALAATPDGTATRLLRQLQGKTNLRTIYRAKQVMKQKVLNQAGNSFRKIPLFLQFEPRFLYEVRRVKNGALSRAFLSCSVFTQLTGFNHQIYMFEVTPCNNSEANYQGVQMWHVVTMENYRWFFRCVEDSGVDLKYCPVLCTLDAELIAVASELGLTLRYCTRYIIEHELAQIGSFNKHHHALVWGLQGSEREVEYDNRLEWIGNLRTFCETLEQEQIVISGAGRSVICVLEEAVVMLGLVLTAAVGTSSTDSPAGTLGQLRDLSGAQDLYDAQCRHIGEYKVRRASETVAFVTKMDKDSSARRHMDLQTSTCTCTFIGQYAIPCRHLIAVLLFCNQMDSVIERFAPGYLAENCALTFEGKTVELPLSSAISVDPVCVPSMIVPSSQGTKANANTN</sequence>
<dbReference type="Proteomes" id="UP000602510">
    <property type="component" value="Unassembled WGS sequence"/>
</dbReference>
<dbReference type="PROSITE" id="PS50966">
    <property type="entry name" value="ZF_SWIM"/>
    <property type="match status" value="1"/>
</dbReference>
<proteinExistence type="predicted"/>